<reference evidence="1 2" key="1">
    <citation type="journal article" date="2020" name="ISME J.">
        <title>Comparative genomics reveals insights into cyanobacterial evolution and habitat adaptation.</title>
        <authorList>
            <person name="Chen M.Y."/>
            <person name="Teng W.K."/>
            <person name="Zhao L."/>
            <person name="Hu C.X."/>
            <person name="Zhou Y.K."/>
            <person name="Han B.P."/>
            <person name="Song L.R."/>
            <person name="Shu W.S."/>
        </authorList>
    </citation>
    <scope>NUCLEOTIDE SEQUENCE [LARGE SCALE GENOMIC DNA]</scope>
    <source>
        <strain evidence="1 2">FACHB-838</strain>
    </source>
</reference>
<dbReference type="Proteomes" id="UP000623440">
    <property type="component" value="Unassembled WGS sequence"/>
</dbReference>
<comment type="caution">
    <text evidence="1">The sequence shown here is derived from an EMBL/GenBank/DDBJ whole genome shotgun (WGS) entry which is preliminary data.</text>
</comment>
<keyword evidence="2" id="KW-1185">Reference proteome</keyword>
<evidence type="ECO:0000313" key="2">
    <source>
        <dbReference type="Proteomes" id="UP000623440"/>
    </source>
</evidence>
<protein>
    <submittedName>
        <fullName evidence="1">Uncharacterized protein</fullName>
    </submittedName>
</protein>
<name>A0ABR8E260_9NOSO</name>
<dbReference type="EMBL" id="JACJSI010000264">
    <property type="protein sequence ID" value="MBD2535340.1"/>
    <property type="molecule type" value="Genomic_DNA"/>
</dbReference>
<dbReference type="RefSeq" id="WP_190946177.1">
    <property type="nucleotide sequence ID" value="NZ_JACJSI010000264.1"/>
</dbReference>
<proteinExistence type="predicted"/>
<gene>
    <name evidence="1" type="ORF">H6G97_40475</name>
</gene>
<evidence type="ECO:0000313" key="1">
    <source>
        <dbReference type="EMBL" id="MBD2535340.1"/>
    </source>
</evidence>
<organism evidence="1 2">
    <name type="scientific">Nostoc flagelliforme FACHB-838</name>
    <dbReference type="NCBI Taxonomy" id="2692904"/>
    <lineage>
        <taxon>Bacteria</taxon>
        <taxon>Bacillati</taxon>
        <taxon>Cyanobacteriota</taxon>
        <taxon>Cyanophyceae</taxon>
        <taxon>Nostocales</taxon>
        <taxon>Nostocaceae</taxon>
        <taxon>Nostoc</taxon>
    </lineage>
</organism>
<sequence>MWTFWVDQALKSSQTVASDLLEAHKWLQRIANCLRYPHNSVHTCGSVIDITDAAKLPLTSFQVQCEMQAVIRAVYA</sequence>
<accession>A0ABR8E260</accession>